<comment type="subcellular location">
    <subcellularLocation>
        <location evidence="1">Membrane</location>
        <topology evidence="1">Multi-pass membrane protein</topology>
    </subcellularLocation>
</comment>
<dbReference type="EMBL" id="BSXT01010533">
    <property type="protein sequence ID" value="GMF80612.1"/>
    <property type="molecule type" value="Genomic_DNA"/>
</dbReference>
<feature type="transmembrane region" description="Helical" evidence="6">
    <location>
        <begin position="12"/>
        <end position="30"/>
    </location>
</feature>
<dbReference type="Proteomes" id="UP001165121">
    <property type="component" value="Unassembled WGS sequence"/>
</dbReference>
<name>A0A9W7DBF3_9STRA</name>
<keyword evidence="9" id="KW-1185">Reference proteome</keyword>
<sequence>MRTAGTLLDRLFPGAFSTSYWICFMALMCLPECLIPTLKEGAGAAFAGCAGTLIADVIGVAVVMHGMRGHPTPPSPDIKFSQVAGMFGNLALAYNAGIVIPALQRQHSEPTRMLRVVFVTMAFISCLFLVLASTAYTLPSPSPSSSTRPSTLPSAWSSRCTRRRRTTSITLSQTDGKQIQRNEDNKTPQSLTYQILSKTVQPQSTPNKDVINEDRQSSKVSYISNADAENPYYGDIEAELRSTVIRMRSSISFSASLSWSSWSLSRSSSEITSRTSWTS</sequence>
<reference evidence="8" key="1">
    <citation type="submission" date="2023-04" db="EMBL/GenBank/DDBJ databases">
        <title>Phytophthora fragariaefolia NBRC 109709.</title>
        <authorList>
            <person name="Ichikawa N."/>
            <person name="Sato H."/>
            <person name="Tonouchi N."/>
        </authorList>
    </citation>
    <scope>NUCLEOTIDE SEQUENCE</scope>
    <source>
        <strain evidence="8">NBRC 109709</strain>
    </source>
</reference>
<keyword evidence="2 6" id="KW-0812">Transmembrane</keyword>
<dbReference type="GO" id="GO:0015179">
    <property type="term" value="F:L-amino acid transmembrane transporter activity"/>
    <property type="evidence" value="ECO:0007669"/>
    <property type="project" value="TreeGrafter"/>
</dbReference>
<evidence type="ECO:0000313" key="8">
    <source>
        <dbReference type="EMBL" id="GMF80612.1"/>
    </source>
</evidence>
<feature type="transmembrane region" description="Helical" evidence="6">
    <location>
        <begin position="83"/>
        <end position="104"/>
    </location>
</feature>
<feature type="compositionally biased region" description="Low complexity" evidence="5">
    <location>
        <begin position="139"/>
        <end position="159"/>
    </location>
</feature>
<evidence type="ECO:0000256" key="2">
    <source>
        <dbReference type="ARBA" id="ARBA00022692"/>
    </source>
</evidence>
<dbReference type="InterPro" id="IPR013057">
    <property type="entry name" value="AA_transpt_TM"/>
</dbReference>
<feature type="transmembrane region" description="Helical" evidence="6">
    <location>
        <begin position="116"/>
        <end position="138"/>
    </location>
</feature>
<accession>A0A9W7DBF3</accession>
<dbReference type="PANTHER" id="PTHR22950:SF349">
    <property type="entry name" value="AMINO ACID TRANSPORTER TRANSMEMBRANE DOMAIN-CONTAINING PROTEIN"/>
    <property type="match status" value="1"/>
</dbReference>
<keyword evidence="4 6" id="KW-0472">Membrane</keyword>
<dbReference type="GO" id="GO:0005774">
    <property type="term" value="C:vacuolar membrane"/>
    <property type="evidence" value="ECO:0007669"/>
    <property type="project" value="TreeGrafter"/>
</dbReference>
<evidence type="ECO:0000256" key="3">
    <source>
        <dbReference type="ARBA" id="ARBA00022989"/>
    </source>
</evidence>
<evidence type="ECO:0000256" key="4">
    <source>
        <dbReference type="ARBA" id="ARBA00023136"/>
    </source>
</evidence>
<feature type="region of interest" description="Disordered" evidence="5">
    <location>
        <begin position="139"/>
        <end position="188"/>
    </location>
</feature>
<dbReference type="PANTHER" id="PTHR22950">
    <property type="entry name" value="AMINO ACID TRANSPORTER"/>
    <property type="match status" value="1"/>
</dbReference>
<proteinExistence type="predicted"/>
<comment type="caution">
    <text evidence="8">The sequence shown here is derived from an EMBL/GenBank/DDBJ whole genome shotgun (WGS) entry which is preliminary data.</text>
</comment>
<evidence type="ECO:0000259" key="7">
    <source>
        <dbReference type="Pfam" id="PF01490"/>
    </source>
</evidence>
<evidence type="ECO:0000313" key="9">
    <source>
        <dbReference type="Proteomes" id="UP001165121"/>
    </source>
</evidence>
<dbReference type="AlphaFoldDB" id="A0A9W7DBF3"/>
<gene>
    <name evidence="8" type="ORF">Pfra01_002867100</name>
</gene>
<evidence type="ECO:0000256" key="1">
    <source>
        <dbReference type="ARBA" id="ARBA00004141"/>
    </source>
</evidence>
<organism evidence="8 9">
    <name type="scientific">Phytophthora fragariaefolia</name>
    <dbReference type="NCBI Taxonomy" id="1490495"/>
    <lineage>
        <taxon>Eukaryota</taxon>
        <taxon>Sar</taxon>
        <taxon>Stramenopiles</taxon>
        <taxon>Oomycota</taxon>
        <taxon>Peronosporomycetes</taxon>
        <taxon>Peronosporales</taxon>
        <taxon>Peronosporaceae</taxon>
        <taxon>Phytophthora</taxon>
    </lineage>
</organism>
<dbReference type="OrthoDB" id="166103at2759"/>
<feature type="transmembrane region" description="Helical" evidence="6">
    <location>
        <begin position="42"/>
        <end position="63"/>
    </location>
</feature>
<dbReference type="Pfam" id="PF01490">
    <property type="entry name" value="Aa_trans"/>
    <property type="match status" value="1"/>
</dbReference>
<evidence type="ECO:0000256" key="6">
    <source>
        <dbReference type="SAM" id="Phobius"/>
    </source>
</evidence>
<keyword evidence="3 6" id="KW-1133">Transmembrane helix</keyword>
<feature type="domain" description="Amino acid transporter transmembrane" evidence="7">
    <location>
        <begin position="4"/>
        <end position="137"/>
    </location>
</feature>
<evidence type="ECO:0000256" key="5">
    <source>
        <dbReference type="SAM" id="MobiDB-lite"/>
    </source>
</evidence>
<protein>
    <submittedName>
        <fullName evidence="8">Unnamed protein product</fullName>
    </submittedName>
</protein>